<dbReference type="EMBL" id="CP015105">
    <property type="protein sequence ID" value="ASJ12675.1"/>
    <property type="molecule type" value="Genomic_DNA"/>
</dbReference>
<dbReference type="EMBL" id="FOIW01000001">
    <property type="protein sequence ID" value="SEV86887.1"/>
    <property type="molecule type" value="Genomic_DNA"/>
</dbReference>
<reference evidence="7 9" key="3">
    <citation type="submission" date="2016-10" db="EMBL/GenBank/DDBJ databases">
        <authorList>
            <person name="de Groot N.N."/>
        </authorList>
    </citation>
    <scope>NUCLEOTIDE SEQUENCE [LARGE SCALE GENOMIC DNA]</scope>
    <source>
        <strain evidence="7 9">OGL-20</strain>
    </source>
</reference>
<dbReference type="InterPro" id="IPR011008">
    <property type="entry name" value="Dimeric_a/b-barrel"/>
</dbReference>
<dbReference type="CDD" id="cd00090">
    <property type="entry name" value="HTH_ARSR"/>
    <property type="match status" value="1"/>
</dbReference>
<feature type="domain" description="HTH asnC-type" evidence="4">
    <location>
        <begin position="1"/>
        <end position="61"/>
    </location>
</feature>
<dbReference type="Proteomes" id="UP000182125">
    <property type="component" value="Unassembled WGS sequence"/>
</dbReference>
<evidence type="ECO:0000313" key="6">
    <source>
        <dbReference type="EMBL" id="KQH82008.1"/>
    </source>
</evidence>
<evidence type="ECO:0000313" key="9">
    <source>
        <dbReference type="Proteomes" id="UP000182125"/>
    </source>
</evidence>
<dbReference type="Pfam" id="PF13412">
    <property type="entry name" value="HTH_24"/>
    <property type="match status" value="1"/>
</dbReference>
<organism evidence="6 8">
    <name type="scientific">Thermococcus thioreducens</name>
    <dbReference type="NCBI Taxonomy" id="277988"/>
    <lineage>
        <taxon>Archaea</taxon>
        <taxon>Methanobacteriati</taxon>
        <taxon>Methanobacteriota</taxon>
        <taxon>Thermococci</taxon>
        <taxon>Thermococcales</taxon>
        <taxon>Thermococcaceae</taxon>
        <taxon>Thermococcus</taxon>
    </lineage>
</organism>
<sequence>MDERDLLIYRLLRKNGRMKVSEIARELGISHPSARERLEKLERRGDLRVQALLNIRKRNFVSAVVNLKVRSMDEAEKLADVFARCPRTVFVATTTGKYNLNLALIAESYSALEATIENTIRPMESVKEMDVSLGSSPAYPEFVDFKLEPTRKVAPCGKVCTECYIYGKKCMGCPATVYFMGLVGGGGIRLPLSSPSVSPLPPPLLALEL</sequence>
<dbReference type="AlphaFoldDB" id="A0A0Q2UMV2"/>
<evidence type="ECO:0000313" key="7">
    <source>
        <dbReference type="EMBL" id="SEV86887.1"/>
    </source>
</evidence>
<dbReference type="EMBL" id="LIXN01000013">
    <property type="protein sequence ID" value="KQH82008.1"/>
    <property type="molecule type" value="Genomic_DNA"/>
</dbReference>
<dbReference type="STRING" id="277988.SAMN05216170_0518"/>
<evidence type="ECO:0000256" key="3">
    <source>
        <dbReference type="ARBA" id="ARBA00023163"/>
    </source>
</evidence>
<dbReference type="Proteomes" id="UP000250136">
    <property type="component" value="Chromosome"/>
</dbReference>
<evidence type="ECO:0000313" key="8">
    <source>
        <dbReference type="Proteomes" id="UP000051862"/>
    </source>
</evidence>
<dbReference type="Proteomes" id="UP000051862">
    <property type="component" value="Unassembled WGS sequence"/>
</dbReference>
<gene>
    <name evidence="5" type="ORF">A3L14_07155</name>
    <name evidence="6" type="ORF">AMR53_07930</name>
    <name evidence="7" type="ORF">SAMN05216170_0518</name>
</gene>
<dbReference type="PRINTS" id="PR00033">
    <property type="entry name" value="HTHASNC"/>
</dbReference>
<keyword evidence="10" id="KW-1185">Reference proteome</keyword>
<evidence type="ECO:0000313" key="10">
    <source>
        <dbReference type="Proteomes" id="UP000250136"/>
    </source>
</evidence>
<dbReference type="InterPro" id="IPR000485">
    <property type="entry name" value="AsnC-type_HTH_dom"/>
</dbReference>
<dbReference type="GO" id="GO:0005829">
    <property type="term" value="C:cytosol"/>
    <property type="evidence" value="ECO:0007669"/>
    <property type="project" value="TreeGrafter"/>
</dbReference>
<evidence type="ECO:0000256" key="2">
    <source>
        <dbReference type="ARBA" id="ARBA00023125"/>
    </source>
</evidence>
<dbReference type="Gene3D" id="1.10.10.10">
    <property type="entry name" value="Winged helix-like DNA-binding domain superfamily/Winged helix DNA-binding domain"/>
    <property type="match status" value="1"/>
</dbReference>
<dbReference type="SUPFAM" id="SSF54909">
    <property type="entry name" value="Dimeric alpha+beta barrel"/>
    <property type="match status" value="1"/>
</dbReference>
<dbReference type="RefSeq" id="WP_055429743.1">
    <property type="nucleotide sequence ID" value="NZ_CP015105.1"/>
</dbReference>
<dbReference type="InterPro" id="IPR011991">
    <property type="entry name" value="ArsR-like_HTH"/>
</dbReference>
<dbReference type="KEGG" id="ttd:A3L14_07155"/>
<accession>A0A0Q2UMV2</accession>
<reference evidence="6 8" key="1">
    <citation type="submission" date="2015-08" db="EMBL/GenBank/DDBJ databases">
        <title>Thermococcus thioreducens DSM 14981 genome sequencing.</title>
        <authorList>
            <person name="Hong S.-J."/>
            <person name="Kim M.-C."/>
            <person name="Shin J.-H."/>
        </authorList>
    </citation>
    <scope>NUCLEOTIDE SEQUENCE [LARGE SCALE GENOMIC DNA]</scope>
    <source>
        <strain evidence="6 8">DSM 14981</strain>
    </source>
</reference>
<evidence type="ECO:0000256" key="1">
    <source>
        <dbReference type="ARBA" id="ARBA00023015"/>
    </source>
</evidence>
<name>A0A0Q2UMV2_9EURY</name>
<keyword evidence="2 7" id="KW-0238">DNA-binding</keyword>
<reference evidence="5 10" key="2">
    <citation type="submission" date="2016-04" db="EMBL/GenBank/DDBJ databases">
        <title>Complete genome sequence of Thermococcus thioreducens type strain OGL-20P.</title>
        <authorList>
            <person name="Oger P.M."/>
        </authorList>
    </citation>
    <scope>NUCLEOTIDE SEQUENCE [LARGE SCALE GENOMIC DNA]</scope>
    <source>
        <strain evidence="5 10">OGL-20P</strain>
    </source>
</reference>
<dbReference type="Pfam" id="PF01037">
    <property type="entry name" value="AsnC_trans_reg"/>
    <property type="match status" value="1"/>
</dbReference>
<dbReference type="InterPro" id="IPR036390">
    <property type="entry name" value="WH_DNA-bd_sf"/>
</dbReference>
<keyword evidence="1" id="KW-0805">Transcription regulation</keyword>
<dbReference type="PANTHER" id="PTHR30154">
    <property type="entry name" value="LEUCINE-RESPONSIVE REGULATORY PROTEIN"/>
    <property type="match status" value="1"/>
</dbReference>
<dbReference type="SMART" id="SM00344">
    <property type="entry name" value="HTH_ASNC"/>
    <property type="match status" value="1"/>
</dbReference>
<dbReference type="InterPro" id="IPR019887">
    <property type="entry name" value="Tscrpt_reg_AsnC/Lrp_C"/>
</dbReference>
<dbReference type="OrthoDB" id="6995at2157"/>
<proteinExistence type="predicted"/>
<dbReference type="GO" id="GO:0043200">
    <property type="term" value="P:response to amino acid"/>
    <property type="evidence" value="ECO:0007669"/>
    <property type="project" value="TreeGrafter"/>
</dbReference>
<protein>
    <submittedName>
        <fullName evidence="7">DNA-binding transcriptional regulator, Lrp family</fullName>
    </submittedName>
</protein>
<dbReference type="InterPro" id="IPR036388">
    <property type="entry name" value="WH-like_DNA-bd_sf"/>
</dbReference>
<dbReference type="PROSITE" id="PS50956">
    <property type="entry name" value="HTH_ASNC_2"/>
    <property type="match status" value="1"/>
</dbReference>
<evidence type="ECO:0000259" key="4">
    <source>
        <dbReference type="PROSITE" id="PS50956"/>
    </source>
</evidence>
<dbReference type="GO" id="GO:0043565">
    <property type="term" value="F:sequence-specific DNA binding"/>
    <property type="evidence" value="ECO:0007669"/>
    <property type="project" value="InterPro"/>
</dbReference>
<dbReference type="SUPFAM" id="SSF46785">
    <property type="entry name" value="Winged helix' DNA-binding domain"/>
    <property type="match status" value="1"/>
</dbReference>
<dbReference type="GeneID" id="33334189"/>
<evidence type="ECO:0000313" key="5">
    <source>
        <dbReference type="EMBL" id="ASJ12675.1"/>
    </source>
</evidence>
<keyword evidence="3" id="KW-0804">Transcription</keyword>
<dbReference type="Gene3D" id="3.30.70.920">
    <property type="match status" value="1"/>
</dbReference>
<dbReference type="InterPro" id="IPR019888">
    <property type="entry name" value="Tscrpt_reg_AsnC-like"/>
</dbReference>
<dbReference type="PANTHER" id="PTHR30154:SF34">
    <property type="entry name" value="TRANSCRIPTIONAL REGULATOR AZLB"/>
    <property type="match status" value="1"/>
</dbReference>